<sequence>MKTYSLQVSEKELRAMLDSLYFTAQKQISDFYGLFIQSYAAAYPDDTISSIEELSKLQEWLPNPRESKYLIVALMRCFRTLEGKDKHENIILPPDIGGTTEEILPNSLRVSEEEFREILGSLFYAAQEQIPGFYELFMQCYAVSFPNETINAKEALFNLRDQLPNEMKQEFLMVSLIRCYRTLEGQEKHENVTFPPGIEKVTEELLSNYPELRNMSLKEMEQFMKDNSGAISKMFNKGWRNNG</sequence>
<dbReference type="EMBL" id="JAPTGD010000002">
    <property type="protein sequence ID" value="MDU9694042.1"/>
    <property type="molecule type" value="Genomic_DNA"/>
</dbReference>
<reference evidence="1" key="1">
    <citation type="journal article" date="2022" name="J Environ Chem Eng">
        <title>Biodegradation of petroleum oil using a constructed nonpathogenic and heavy metal-tolerant bacterial consortium isolated from marine sponges.</title>
        <authorList>
            <person name="Dechsakulwatana C."/>
            <person name="Rungsihiranrut A."/>
            <person name="Muangchinda C."/>
            <person name="Ningthoujam R."/>
            <person name="Klankeo P."/>
            <person name="Pinyakong O."/>
        </authorList>
    </citation>
    <scope>NUCLEOTIDE SEQUENCE</scope>
    <source>
        <strain evidence="1">TL01-2</strain>
    </source>
</reference>
<dbReference type="Proteomes" id="UP001269400">
    <property type="component" value="Unassembled WGS sequence"/>
</dbReference>
<name>A0AAX6NDV8_PRIAR</name>
<dbReference type="AlphaFoldDB" id="A0AAX6NDV8"/>
<protein>
    <submittedName>
        <fullName evidence="1">Uncharacterized protein</fullName>
    </submittedName>
</protein>
<evidence type="ECO:0000313" key="2">
    <source>
        <dbReference type="Proteomes" id="UP001269400"/>
    </source>
</evidence>
<gene>
    <name evidence="1" type="ORF">O0Q50_22940</name>
</gene>
<accession>A0AAX6NDV8</accession>
<reference evidence="1" key="2">
    <citation type="submission" date="2022-12" db="EMBL/GenBank/DDBJ databases">
        <authorList>
            <person name="Dechsakulwatana C."/>
            <person name="Rungsihiranrut A."/>
            <person name="Muangchinda C."/>
            <person name="Ningthoujam R."/>
            <person name="Klankeo P."/>
            <person name="Pinyakong O."/>
        </authorList>
    </citation>
    <scope>NUCLEOTIDE SEQUENCE</scope>
    <source>
        <strain evidence="1">TL01-2</strain>
    </source>
</reference>
<evidence type="ECO:0000313" key="1">
    <source>
        <dbReference type="EMBL" id="MDU9694042.1"/>
    </source>
</evidence>
<organism evidence="1 2">
    <name type="scientific">Priestia aryabhattai</name>
    <name type="common">Bacillus aryabhattai</name>
    <dbReference type="NCBI Taxonomy" id="412384"/>
    <lineage>
        <taxon>Bacteria</taxon>
        <taxon>Bacillati</taxon>
        <taxon>Bacillota</taxon>
        <taxon>Bacilli</taxon>
        <taxon>Bacillales</taxon>
        <taxon>Bacillaceae</taxon>
        <taxon>Priestia</taxon>
    </lineage>
</organism>
<proteinExistence type="predicted"/>
<comment type="caution">
    <text evidence="1">The sequence shown here is derived from an EMBL/GenBank/DDBJ whole genome shotgun (WGS) entry which is preliminary data.</text>
</comment>
<dbReference type="RefSeq" id="WP_316911258.1">
    <property type="nucleotide sequence ID" value="NZ_JAPTGD010000002.1"/>
</dbReference>